<feature type="region of interest" description="Disordered" evidence="1">
    <location>
        <begin position="25"/>
        <end position="52"/>
    </location>
</feature>
<dbReference type="Proteomes" id="UP001370490">
    <property type="component" value="Unassembled WGS sequence"/>
</dbReference>
<evidence type="ECO:0000259" key="2">
    <source>
        <dbReference type="Pfam" id="PF05699"/>
    </source>
</evidence>
<reference evidence="3 4" key="1">
    <citation type="submission" date="2023-12" db="EMBL/GenBank/DDBJ databases">
        <title>A high-quality genome assembly for Dillenia turbinata (Dilleniales).</title>
        <authorList>
            <person name="Chanderbali A."/>
        </authorList>
    </citation>
    <scope>NUCLEOTIDE SEQUENCE [LARGE SCALE GENOMIC DNA]</scope>
    <source>
        <strain evidence="3">LSX21</strain>
        <tissue evidence="3">Leaf</tissue>
    </source>
</reference>
<organism evidence="3 4">
    <name type="scientific">Dillenia turbinata</name>
    <dbReference type="NCBI Taxonomy" id="194707"/>
    <lineage>
        <taxon>Eukaryota</taxon>
        <taxon>Viridiplantae</taxon>
        <taxon>Streptophyta</taxon>
        <taxon>Embryophyta</taxon>
        <taxon>Tracheophyta</taxon>
        <taxon>Spermatophyta</taxon>
        <taxon>Magnoliopsida</taxon>
        <taxon>eudicotyledons</taxon>
        <taxon>Gunneridae</taxon>
        <taxon>Pentapetalae</taxon>
        <taxon>Dilleniales</taxon>
        <taxon>Dilleniaceae</taxon>
        <taxon>Dillenia</taxon>
    </lineage>
</organism>
<dbReference type="Pfam" id="PF05699">
    <property type="entry name" value="Dimer_Tnp_hAT"/>
    <property type="match status" value="1"/>
</dbReference>
<dbReference type="PANTHER" id="PTHR23272:SF135">
    <property type="entry name" value="ZINC FINGER BED DOMAIN-CONTAINING PROTEIN DAYSLEEPER-LIKE"/>
    <property type="match status" value="1"/>
</dbReference>
<gene>
    <name evidence="3" type="ORF">RJ641_036823</name>
</gene>
<dbReference type="EMBL" id="JBAMMX010000009">
    <property type="protein sequence ID" value="KAK6933929.1"/>
    <property type="molecule type" value="Genomic_DNA"/>
</dbReference>
<name>A0AAN8ZBA5_9MAGN</name>
<dbReference type="InterPro" id="IPR012337">
    <property type="entry name" value="RNaseH-like_sf"/>
</dbReference>
<dbReference type="InterPro" id="IPR008906">
    <property type="entry name" value="HATC_C_dom"/>
</dbReference>
<feature type="domain" description="HAT C-terminal dimerisation" evidence="2">
    <location>
        <begin position="85"/>
        <end position="169"/>
    </location>
</feature>
<protein>
    <submittedName>
        <fullName evidence="3">HAT, C-terminal dimerization domain</fullName>
    </submittedName>
</protein>
<proteinExistence type="predicted"/>
<accession>A0AAN8ZBA5</accession>
<evidence type="ECO:0000313" key="4">
    <source>
        <dbReference type="Proteomes" id="UP001370490"/>
    </source>
</evidence>
<dbReference type="PANTHER" id="PTHR23272">
    <property type="entry name" value="BED FINGER-RELATED"/>
    <property type="match status" value="1"/>
</dbReference>
<dbReference type="AlphaFoldDB" id="A0AAN8ZBA5"/>
<keyword evidence="4" id="KW-1185">Reference proteome</keyword>
<comment type="caution">
    <text evidence="3">The sequence shown here is derived from an EMBL/GenBank/DDBJ whole genome shotgun (WGS) entry which is preliminary data.</text>
</comment>
<feature type="compositionally biased region" description="Acidic residues" evidence="1">
    <location>
        <begin position="28"/>
        <end position="44"/>
    </location>
</feature>
<evidence type="ECO:0000313" key="3">
    <source>
        <dbReference type="EMBL" id="KAK6933929.1"/>
    </source>
</evidence>
<dbReference type="SUPFAM" id="SSF53098">
    <property type="entry name" value="Ribonuclease H-like"/>
    <property type="match status" value="1"/>
</dbReference>
<sequence length="196" mass="22675">MESLRCLYCFYLENSPKMEEYFESFSSESEEYESEEEMDLESDSNQEQKLEHPKTVHKECCKSFNYSLQKYYEYVGSDAQPTKSDLDLYLEEPVLMLPWTQDFNILRWWRVASTKYPVLSRMARDILAIPFSIATSYEAYYTTERHVDEGVISIKTPKLLNALLCTRSWSSRQGLSISILAAAQTINGGTGDEAQS</sequence>
<evidence type="ECO:0000256" key="1">
    <source>
        <dbReference type="SAM" id="MobiDB-lite"/>
    </source>
</evidence>
<dbReference type="GO" id="GO:0046983">
    <property type="term" value="F:protein dimerization activity"/>
    <property type="evidence" value="ECO:0007669"/>
    <property type="project" value="InterPro"/>
</dbReference>